<dbReference type="Pfam" id="PF20638">
    <property type="entry name" value="ATG5_UblA"/>
    <property type="match status" value="1"/>
</dbReference>
<accession>A0A4P9Y6A9</accession>
<evidence type="ECO:0000256" key="3">
    <source>
        <dbReference type="ARBA" id="ARBA00022843"/>
    </source>
</evidence>
<dbReference type="GO" id="GO:0061908">
    <property type="term" value="C:phagophore"/>
    <property type="evidence" value="ECO:0007669"/>
    <property type="project" value="TreeGrafter"/>
</dbReference>
<proteinExistence type="inferred from homology"/>
<evidence type="ECO:0000256" key="4">
    <source>
        <dbReference type="ARBA" id="ARBA00023006"/>
    </source>
</evidence>
<reference evidence="8" key="1">
    <citation type="journal article" date="2018" name="Nat. Microbiol.">
        <title>Leveraging single-cell genomics to expand the fungal tree of life.</title>
        <authorList>
            <person name="Ahrendt S.R."/>
            <person name="Quandt C.A."/>
            <person name="Ciobanu D."/>
            <person name="Clum A."/>
            <person name="Salamov A."/>
            <person name="Andreopoulos B."/>
            <person name="Cheng J.F."/>
            <person name="Woyke T."/>
            <person name="Pelin A."/>
            <person name="Henrissat B."/>
            <person name="Reynolds N.K."/>
            <person name="Benny G.L."/>
            <person name="Smith M.E."/>
            <person name="James T.Y."/>
            <person name="Grigoriev I.V."/>
        </authorList>
    </citation>
    <scope>NUCLEOTIDE SEQUENCE [LARGE SCALE GENOMIC DNA]</scope>
</reference>
<dbReference type="GO" id="GO:0034727">
    <property type="term" value="P:piecemeal microautophagy of the nucleus"/>
    <property type="evidence" value="ECO:0007669"/>
    <property type="project" value="TreeGrafter"/>
</dbReference>
<dbReference type="Gene3D" id="1.10.246.190">
    <property type="entry name" value="Autophagy protein Apg5, helix rich domain"/>
    <property type="match status" value="1"/>
</dbReference>
<dbReference type="GO" id="GO:0034045">
    <property type="term" value="C:phagophore assembly site membrane"/>
    <property type="evidence" value="ECO:0007669"/>
    <property type="project" value="TreeGrafter"/>
</dbReference>
<evidence type="ECO:0000256" key="2">
    <source>
        <dbReference type="ARBA" id="ARBA00022499"/>
    </source>
</evidence>
<keyword evidence="8" id="KW-1185">Reference proteome</keyword>
<organism evidence="7 8">
    <name type="scientific">Piptocephalis cylindrospora</name>
    <dbReference type="NCBI Taxonomy" id="1907219"/>
    <lineage>
        <taxon>Eukaryota</taxon>
        <taxon>Fungi</taxon>
        <taxon>Fungi incertae sedis</taxon>
        <taxon>Zoopagomycota</taxon>
        <taxon>Zoopagomycotina</taxon>
        <taxon>Zoopagomycetes</taxon>
        <taxon>Zoopagales</taxon>
        <taxon>Piptocephalidaceae</taxon>
        <taxon>Piptocephalis</taxon>
    </lineage>
</organism>
<feature type="domain" description="Autophagy protein ATG5 alpha-helical bundle region" evidence="5">
    <location>
        <begin position="58"/>
        <end position="111"/>
    </location>
</feature>
<dbReference type="EMBL" id="KZ987853">
    <property type="protein sequence ID" value="RKP14312.1"/>
    <property type="molecule type" value="Genomic_DNA"/>
</dbReference>
<feature type="non-terminal residue" evidence="7">
    <location>
        <position position="136"/>
    </location>
</feature>
<dbReference type="InterPro" id="IPR007239">
    <property type="entry name" value="Atg5"/>
</dbReference>
<dbReference type="InterPro" id="IPR048940">
    <property type="entry name" value="ATG5_HBR"/>
</dbReference>
<sequence length="136" mass="15723">SLWYSREDQPLAWHLPVGLLYDLDMAKASSPPLPWNIEVHTRGYPMDRLLPPPRGDLLYAHHMSMMKESDFLRHGSTNKIMRLSKEDQMSLFASLRQGDLEGFWRVNGQLVGTGYPRNIPIRLYLPNQLTPHQSLV</sequence>
<dbReference type="GO" id="GO:0034274">
    <property type="term" value="C:Atg12-Atg5-Atg16 complex"/>
    <property type="evidence" value="ECO:0007669"/>
    <property type="project" value="TreeGrafter"/>
</dbReference>
<gene>
    <name evidence="7" type="ORF">BJ684DRAFT_5547</name>
</gene>
<evidence type="ECO:0000259" key="6">
    <source>
        <dbReference type="Pfam" id="PF20638"/>
    </source>
</evidence>
<dbReference type="GO" id="GO:0044233">
    <property type="term" value="C:mitochondria-associated endoplasmic reticulum membrane contact site"/>
    <property type="evidence" value="ECO:0007669"/>
    <property type="project" value="TreeGrafter"/>
</dbReference>
<dbReference type="PANTHER" id="PTHR13040">
    <property type="entry name" value="AUTOPHAGY PROTEIN 5"/>
    <property type="match status" value="1"/>
</dbReference>
<dbReference type="GO" id="GO:0019776">
    <property type="term" value="F:Atg8-family ligase activity"/>
    <property type="evidence" value="ECO:0007669"/>
    <property type="project" value="TreeGrafter"/>
</dbReference>
<feature type="domain" description="Autophagy protein ATG5 UblA" evidence="6">
    <location>
        <begin position="2"/>
        <end position="41"/>
    </location>
</feature>
<dbReference type="Pfam" id="PF20637">
    <property type="entry name" value="ATG5_HBR"/>
    <property type="match status" value="1"/>
</dbReference>
<dbReference type="GO" id="GO:0006995">
    <property type="term" value="P:cellular response to nitrogen starvation"/>
    <property type="evidence" value="ECO:0007669"/>
    <property type="project" value="TreeGrafter"/>
</dbReference>
<dbReference type="PANTHER" id="PTHR13040:SF2">
    <property type="entry name" value="AUTOPHAGY PROTEIN 5"/>
    <property type="match status" value="1"/>
</dbReference>
<name>A0A4P9Y6A9_9FUNG</name>
<evidence type="ECO:0000313" key="8">
    <source>
        <dbReference type="Proteomes" id="UP000267251"/>
    </source>
</evidence>
<evidence type="ECO:0000259" key="5">
    <source>
        <dbReference type="Pfam" id="PF20637"/>
    </source>
</evidence>
<dbReference type="InterPro" id="IPR048939">
    <property type="entry name" value="ATG5_UblA"/>
</dbReference>
<dbReference type="GO" id="GO:0000422">
    <property type="term" value="P:autophagy of mitochondrion"/>
    <property type="evidence" value="ECO:0007669"/>
    <property type="project" value="TreeGrafter"/>
</dbReference>
<dbReference type="InterPro" id="IPR042526">
    <property type="entry name" value="Atg5_HR"/>
</dbReference>
<keyword evidence="4" id="KW-0072">Autophagy</keyword>
<evidence type="ECO:0000256" key="1">
    <source>
        <dbReference type="ARBA" id="ARBA00006910"/>
    </source>
</evidence>
<protein>
    <submittedName>
        <fullName evidence="7">Autophagy-related protein 5</fullName>
    </submittedName>
</protein>
<feature type="non-terminal residue" evidence="7">
    <location>
        <position position="1"/>
    </location>
</feature>
<dbReference type="Gene3D" id="3.10.20.620">
    <property type="match status" value="1"/>
</dbReference>
<dbReference type="GO" id="GO:0005776">
    <property type="term" value="C:autophagosome"/>
    <property type="evidence" value="ECO:0007669"/>
    <property type="project" value="TreeGrafter"/>
</dbReference>
<comment type="similarity">
    <text evidence="1">Belongs to the ATG5 family.</text>
</comment>
<dbReference type="OrthoDB" id="272162at2759"/>
<dbReference type="AlphaFoldDB" id="A0A4P9Y6A9"/>
<evidence type="ECO:0000313" key="7">
    <source>
        <dbReference type="EMBL" id="RKP14312.1"/>
    </source>
</evidence>
<dbReference type="Proteomes" id="UP000267251">
    <property type="component" value="Unassembled WGS sequence"/>
</dbReference>
<keyword evidence="2" id="KW-1017">Isopeptide bond</keyword>
<dbReference type="InterPro" id="IPR042527">
    <property type="entry name" value="Atg5_UblA_dom_sf"/>
</dbReference>
<keyword evidence="3" id="KW-0832">Ubl conjugation</keyword>